<organism evidence="6 7">
    <name type="scientific">Nocardia bovistercoris</name>
    <dbReference type="NCBI Taxonomy" id="2785916"/>
    <lineage>
        <taxon>Bacteria</taxon>
        <taxon>Bacillati</taxon>
        <taxon>Actinomycetota</taxon>
        <taxon>Actinomycetes</taxon>
        <taxon>Mycobacteriales</taxon>
        <taxon>Nocardiaceae</taxon>
        <taxon>Nocardia</taxon>
    </lineage>
</organism>
<feature type="domain" description="Ketoreductase" evidence="5">
    <location>
        <begin position="5"/>
        <end position="211"/>
    </location>
</feature>
<dbReference type="InterPro" id="IPR036291">
    <property type="entry name" value="NAD(P)-bd_dom_sf"/>
</dbReference>
<dbReference type="PANTHER" id="PTHR44196:SF1">
    <property type="entry name" value="DEHYDROGENASE_REDUCTASE SDR FAMILY MEMBER 7B"/>
    <property type="match status" value="1"/>
</dbReference>
<evidence type="ECO:0000256" key="2">
    <source>
        <dbReference type="ARBA" id="ARBA00023002"/>
    </source>
</evidence>
<feature type="compositionally biased region" description="Basic and acidic residues" evidence="4">
    <location>
        <begin position="350"/>
        <end position="361"/>
    </location>
</feature>
<evidence type="ECO:0000313" key="7">
    <source>
        <dbReference type="Proteomes" id="UP000655751"/>
    </source>
</evidence>
<keyword evidence="2" id="KW-0560">Oxidoreductase</keyword>
<dbReference type="Gene3D" id="3.40.50.720">
    <property type="entry name" value="NAD(P)-binding Rossmann-like Domain"/>
    <property type="match status" value="1"/>
</dbReference>
<proteinExistence type="inferred from homology"/>
<evidence type="ECO:0000256" key="4">
    <source>
        <dbReference type="SAM" id="MobiDB-lite"/>
    </source>
</evidence>
<dbReference type="PANTHER" id="PTHR44196">
    <property type="entry name" value="DEHYDROGENASE/REDUCTASE SDR FAMILY MEMBER 7B"/>
    <property type="match status" value="1"/>
</dbReference>
<accession>A0A931N2Q5</accession>
<evidence type="ECO:0000313" key="6">
    <source>
        <dbReference type="EMBL" id="MBH0776301.1"/>
    </source>
</evidence>
<comment type="caution">
    <text evidence="6">The sequence shown here is derived from an EMBL/GenBank/DDBJ whole genome shotgun (WGS) entry which is preliminary data.</text>
</comment>
<reference evidence="6" key="1">
    <citation type="submission" date="2020-11" db="EMBL/GenBank/DDBJ databases">
        <title>Nocardia NEAU-351.nov., a novel actinomycete isolated from the cow dung.</title>
        <authorList>
            <person name="Zhang X."/>
        </authorList>
    </citation>
    <scope>NUCLEOTIDE SEQUENCE</scope>
    <source>
        <strain evidence="6">NEAU-351</strain>
    </source>
</reference>
<evidence type="ECO:0000259" key="5">
    <source>
        <dbReference type="SMART" id="SM00822"/>
    </source>
</evidence>
<comment type="similarity">
    <text evidence="1 3">Belongs to the short-chain dehydrogenases/reductases (SDR) family.</text>
</comment>
<dbReference type="SUPFAM" id="SSF51735">
    <property type="entry name" value="NAD(P)-binding Rossmann-fold domains"/>
    <property type="match status" value="1"/>
</dbReference>
<evidence type="ECO:0000256" key="3">
    <source>
        <dbReference type="RuleBase" id="RU000363"/>
    </source>
</evidence>
<dbReference type="InterPro" id="IPR057326">
    <property type="entry name" value="KR_dom"/>
</dbReference>
<dbReference type="PRINTS" id="PR00081">
    <property type="entry name" value="GDHRDH"/>
</dbReference>
<dbReference type="RefSeq" id="WP_196148652.1">
    <property type="nucleotide sequence ID" value="NZ_JADMLG010000003.1"/>
</dbReference>
<protein>
    <submittedName>
        <fullName evidence="6">SDR family oxidoreductase</fullName>
    </submittedName>
</protein>
<dbReference type="SMART" id="SM00822">
    <property type="entry name" value="PKS_KR"/>
    <property type="match status" value="1"/>
</dbReference>
<dbReference type="EMBL" id="JADMLG010000003">
    <property type="protein sequence ID" value="MBH0776301.1"/>
    <property type="molecule type" value="Genomic_DNA"/>
</dbReference>
<feature type="region of interest" description="Disordered" evidence="4">
    <location>
        <begin position="319"/>
        <end position="361"/>
    </location>
</feature>
<dbReference type="GO" id="GO:0016491">
    <property type="term" value="F:oxidoreductase activity"/>
    <property type="evidence" value="ECO:0007669"/>
    <property type="project" value="UniProtKB-KW"/>
</dbReference>
<name>A0A931N2Q5_9NOCA</name>
<keyword evidence="7" id="KW-1185">Reference proteome</keyword>
<dbReference type="CDD" id="cd05374">
    <property type="entry name" value="17beta-HSD-like_SDR_c"/>
    <property type="match status" value="1"/>
</dbReference>
<dbReference type="AlphaFoldDB" id="A0A931N2Q5"/>
<evidence type="ECO:0000256" key="1">
    <source>
        <dbReference type="ARBA" id="ARBA00006484"/>
    </source>
</evidence>
<dbReference type="PROSITE" id="PS00061">
    <property type="entry name" value="ADH_SHORT"/>
    <property type="match status" value="1"/>
</dbReference>
<dbReference type="InterPro" id="IPR002347">
    <property type="entry name" value="SDR_fam"/>
</dbReference>
<gene>
    <name evidence="6" type="ORF">IT779_08400</name>
</gene>
<dbReference type="Proteomes" id="UP000655751">
    <property type="component" value="Unassembled WGS sequence"/>
</dbReference>
<dbReference type="Pfam" id="PF00106">
    <property type="entry name" value="adh_short"/>
    <property type="match status" value="1"/>
</dbReference>
<dbReference type="PRINTS" id="PR00080">
    <property type="entry name" value="SDRFAMILY"/>
</dbReference>
<sequence>MSETRSVLITGASRGLGLAAATYLYARGWQVIAAMRAPDKGMATLREATGAAADDPRLLGVELDLCDPESVAAAAATVIRLIGAPYAVVHNAGIAAAGAVEETPMALWQQMFATHLFGPVALTKDLLPGMRAAGRGRIVLISSAGGVRGMPSISAYSAAKAALERWGESLAGEIAPYGLGVQVIVAGVFDTEIITDEGTSTFRDFDGPYGRHHRSIDHRGRAAMTIARPPEKFAALLARALERNTPYSRRSAGFDAAALVAANKILPTTTMHQVVRVAMGLPKFRSMSPDATHTSRTVRAVTVIAKALPQPVLRRLGLWSTKIRPPKQPSPLTDPVASTSGDPTDSVAEDAVRRKESSIHD</sequence>
<dbReference type="GO" id="GO:0016020">
    <property type="term" value="C:membrane"/>
    <property type="evidence" value="ECO:0007669"/>
    <property type="project" value="TreeGrafter"/>
</dbReference>
<dbReference type="InterPro" id="IPR020904">
    <property type="entry name" value="Sc_DH/Rdtase_CS"/>
</dbReference>